<evidence type="ECO:0000256" key="7">
    <source>
        <dbReference type="ARBA" id="ARBA00023136"/>
    </source>
</evidence>
<dbReference type="Pfam" id="PF07289">
    <property type="entry name" value="BBL5"/>
    <property type="match status" value="1"/>
</dbReference>
<organism evidence="11 12">
    <name type="scientific">Parnassius apollo</name>
    <name type="common">Apollo butterfly</name>
    <name type="synonym">Papilio apollo</name>
    <dbReference type="NCBI Taxonomy" id="110799"/>
    <lineage>
        <taxon>Eukaryota</taxon>
        <taxon>Metazoa</taxon>
        <taxon>Ecdysozoa</taxon>
        <taxon>Arthropoda</taxon>
        <taxon>Hexapoda</taxon>
        <taxon>Insecta</taxon>
        <taxon>Pterygota</taxon>
        <taxon>Neoptera</taxon>
        <taxon>Endopterygota</taxon>
        <taxon>Lepidoptera</taxon>
        <taxon>Glossata</taxon>
        <taxon>Ditrysia</taxon>
        <taxon>Papilionoidea</taxon>
        <taxon>Papilionidae</taxon>
        <taxon>Parnassiinae</taxon>
        <taxon>Parnassini</taxon>
        <taxon>Parnassius</taxon>
        <taxon>Parnassius</taxon>
    </lineage>
</organism>
<reference evidence="11" key="1">
    <citation type="submission" date="2021-04" db="EMBL/GenBank/DDBJ databases">
        <authorList>
            <person name="Tunstrom K."/>
        </authorList>
    </citation>
    <scope>NUCLEOTIDE SEQUENCE</scope>
</reference>
<dbReference type="GO" id="GO:0036064">
    <property type="term" value="C:ciliary basal body"/>
    <property type="evidence" value="ECO:0007669"/>
    <property type="project" value="TreeGrafter"/>
</dbReference>
<dbReference type="InterPro" id="IPR006606">
    <property type="entry name" value="BBL5"/>
</dbReference>
<keyword evidence="12" id="KW-1185">Reference proteome</keyword>
<evidence type="ECO:0000313" key="11">
    <source>
        <dbReference type="EMBL" id="CAG5056824.1"/>
    </source>
</evidence>
<keyword evidence="6" id="KW-0969">Cilium</keyword>
<sequence>MPKNKTTGSKAVWQDREVLFDLPFSYLRLRPGEKIFDRIEPIEDTKGNSGVKGRMVVTNLRIIWHSMSSPRINLSIGLNCIISTSTKIVNSGLRGTTQALYMLAAYKNNKYEFIFTNLSPNCVRHHTSVVGVHKAYASSRLYRDLKLRSAIIQNKQLRILPLEKICLHEHGVWNLSSESGNLGNLMASNVRIVWCADVNEAFNVSMPYITIESVKSIMSIFMEVKITIRNSKFGDALVIIIHASSGGYVLGFRADPHERLQPLLSELQTLHQAYTEKPIFGVEMNWATEIPKNISDEIEELEEIGEPRGEMGPHLYLASQLAQNREEPIQPVYSPYLGLAIEPLKEGFTLKSLFEVQTST</sequence>
<keyword evidence="7" id="KW-0472">Membrane</keyword>
<dbReference type="InterPro" id="IPR030804">
    <property type="entry name" value="BBS5/fem-3"/>
</dbReference>
<keyword evidence="9" id="KW-0966">Cell projection</keyword>
<dbReference type="PANTHER" id="PTHR21351">
    <property type="entry name" value="BARDET-BIEDL SYNDROME PROTEIN 5"/>
    <property type="match status" value="1"/>
</dbReference>
<evidence type="ECO:0000256" key="2">
    <source>
        <dbReference type="ARBA" id="ARBA00004607"/>
    </source>
</evidence>
<evidence type="ECO:0000256" key="8">
    <source>
        <dbReference type="ARBA" id="ARBA00023212"/>
    </source>
</evidence>
<comment type="subcellular location">
    <subcellularLocation>
        <location evidence="1">Cell projection</location>
        <location evidence="1">Cilium membrane</location>
    </subcellularLocation>
    <subcellularLocation>
        <location evidence="2">Cytoplasm</location>
        <location evidence="2">Cytoskeleton</location>
        <location evidence="2">Microtubule organizing center</location>
        <location evidence="2">Centrosome</location>
        <location evidence="2">Centriolar satellite</location>
    </subcellularLocation>
</comment>
<evidence type="ECO:0000256" key="9">
    <source>
        <dbReference type="ARBA" id="ARBA00023273"/>
    </source>
</evidence>
<gene>
    <name evidence="11" type="ORF">PAPOLLO_LOCUS26923</name>
</gene>
<feature type="domain" description="BBSome complex member BBS5 PH" evidence="10">
    <location>
        <begin position="163"/>
        <end position="217"/>
    </location>
</feature>
<evidence type="ECO:0000313" key="12">
    <source>
        <dbReference type="Proteomes" id="UP000691718"/>
    </source>
</evidence>
<dbReference type="PANTHER" id="PTHR21351:SF0">
    <property type="entry name" value="BARDET-BIEDL SYNDROME 5 PROTEIN"/>
    <property type="match status" value="1"/>
</dbReference>
<dbReference type="GO" id="GO:0060271">
    <property type="term" value="P:cilium assembly"/>
    <property type="evidence" value="ECO:0007669"/>
    <property type="project" value="TreeGrafter"/>
</dbReference>
<evidence type="ECO:0000259" key="10">
    <source>
        <dbReference type="SMART" id="SM00683"/>
    </source>
</evidence>
<name>A0A8S3YC95_PARAO</name>
<dbReference type="GO" id="GO:0032266">
    <property type="term" value="F:phosphatidylinositol-3-phosphate binding"/>
    <property type="evidence" value="ECO:0007669"/>
    <property type="project" value="TreeGrafter"/>
</dbReference>
<keyword evidence="5" id="KW-0963">Cytoplasm</keyword>
<dbReference type="EMBL" id="CAJQZP010001616">
    <property type="protein sequence ID" value="CAG5056824.1"/>
    <property type="molecule type" value="Genomic_DNA"/>
</dbReference>
<evidence type="ECO:0000256" key="5">
    <source>
        <dbReference type="ARBA" id="ARBA00022490"/>
    </source>
</evidence>
<comment type="similarity">
    <text evidence="3">Belongs to the BBS5 family.</text>
</comment>
<protein>
    <submittedName>
        <fullName evidence="11">(apollo) hypothetical protein</fullName>
    </submittedName>
</protein>
<keyword evidence="8" id="KW-0206">Cytoskeleton</keyword>
<evidence type="ECO:0000256" key="4">
    <source>
        <dbReference type="ARBA" id="ARBA00022475"/>
    </source>
</evidence>
<comment type="caution">
    <text evidence="11">The sequence shown here is derived from an EMBL/GenBank/DDBJ whole genome shotgun (WGS) entry which is preliminary data.</text>
</comment>
<dbReference type="AlphaFoldDB" id="A0A8S3YC95"/>
<evidence type="ECO:0000256" key="3">
    <source>
        <dbReference type="ARBA" id="ARBA00005822"/>
    </source>
</evidence>
<proteinExistence type="inferred from homology"/>
<dbReference type="Proteomes" id="UP000691718">
    <property type="component" value="Unassembled WGS sequence"/>
</dbReference>
<dbReference type="OrthoDB" id="10261999at2759"/>
<evidence type="ECO:0000256" key="1">
    <source>
        <dbReference type="ARBA" id="ARBA00004309"/>
    </source>
</evidence>
<dbReference type="GO" id="GO:0034464">
    <property type="term" value="C:BBSome"/>
    <property type="evidence" value="ECO:0007669"/>
    <property type="project" value="InterPro"/>
</dbReference>
<accession>A0A8S3YC95</accession>
<dbReference type="PIRSF" id="PIRSF010072">
    <property type="entry name" value="DUF1448"/>
    <property type="match status" value="1"/>
</dbReference>
<keyword evidence="4" id="KW-1003">Cell membrane</keyword>
<dbReference type="InterPro" id="IPR014003">
    <property type="entry name" value="BBS5_PH"/>
</dbReference>
<feature type="domain" description="BBSome complex member BBS5 PH" evidence="10">
    <location>
        <begin position="33"/>
        <end position="87"/>
    </location>
</feature>
<dbReference type="SMART" id="SM00683">
    <property type="entry name" value="DM16"/>
    <property type="match status" value="2"/>
</dbReference>
<evidence type="ECO:0000256" key="6">
    <source>
        <dbReference type="ARBA" id="ARBA00023069"/>
    </source>
</evidence>